<dbReference type="InterPro" id="IPR017853">
    <property type="entry name" value="GH"/>
</dbReference>
<comment type="caution">
    <text evidence="1">The sequence shown here is derived from an EMBL/GenBank/DDBJ whole genome shotgun (WGS) entry which is preliminary data.</text>
</comment>
<evidence type="ECO:0000313" key="2">
    <source>
        <dbReference type="Proteomes" id="UP000230340"/>
    </source>
</evidence>
<accession>A0A2H0XEI0</accession>
<protein>
    <submittedName>
        <fullName evidence="1">Uncharacterized protein</fullName>
    </submittedName>
</protein>
<reference evidence="2" key="1">
    <citation type="submission" date="2017-09" db="EMBL/GenBank/DDBJ databases">
        <title>Depth-based differentiation of microbial function through sediment-hosted aquifers and enrichment of novel symbionts in the deep terrestrial subsurface.</title>
        <authorList>
            <person name="Probst A.J."/>
            <person name="Ladd B."/>
            <person name="Jarett J.K."/>
            <person name="Geller-Mcgrath D.E."/>
            <person name="Sieber C.M.K."/>
            <person name="Emerson J.B."/>
            <person name="Anantharaman K."/>
            <person name="Thomas B.C."/>
            <person name="Malmstrom R."/>
            <person name="Stieglmeier M."/>
            <person name="Klingl A."/>
            <person name="Woyke T."/>
            <person name="Ryan C.M."/>
            <person name="Banfield J.F."/>
        </authorList>
    </citation>
    <scope>NUCLEOTIDE SEQUENCE [LARGE SCALE GENOMIC DNA]</scope>
</reference>
<name>A0A2H0XEI0_UNCKA</name>
<organism evidence="1 2">
    <name type="scientific">candidate division WWE3 bacterium CG08_land_8_20_14_0_20_40_13</name>
    <dbReference type="NCBI Taxonomy" id="1975084"/>
    <lineage>
        <taxon>Bacteria</taxon>
        <taxon>Katanobacteria</taxon>
    </lineage>
</organism>
<gene>
    <name evidence="1" type="ORF">COT49_00380</name>
</gene>
<dbReference type="AlphaFoldDB" id="A0A2H0XEI0"/>
<dbReference type="SUPFAM" id="SSF51445">
    <property type="entry name" value="(Trans)glycosidases"/>
    <property type="match status" value="1"/>
</dbReference>
<evidence type="ECO:0000313" key="1">
    <source>
        <dbReference type="EMBL" id="PIS23292.1"/>
    </source>
</evidence>
<dbReference type="EMBL" id="PEYT01000004">
    <property type="protein sequence ID" value="PIS23292.1"/>
    <property type="molecule type" value="Genomic_DNA"/>
</dbReference>
<sequence>MDLLDTIIKSAVSLLSSIAVLTSTVTVYDTDKIEYGANFSPYYAQNELSLDWKKTYLAVLDDLKIKNLRLGAYWNKIETLDGVYDFSDLDFQILEAKKRDAKVVLAIGRKVPRWPECHDPLFIKGRSENDQREKLLSVIKETVTRYKDNTAISAWQVENEPFFPFGDCPKALADTNFLKREIELVRTLNPTGKIVIQDSGEGGLWFLSKNLGDILAISMYKSSAFKIPFVNKSVYFNYPLPPSFYKFKALVMGVNIEKMIVTELQAEPWGTKPILEMTREEKDHTMSKEKFVQMIEYAKKTGLKDQYFWGVEWWAYEKEVLGNPYFWDTSKALMSDNL</sequence>
<dbReference type="Gene3D" id="3.20.20.80">
    <property type="entry name" value="Glycosidases"/>
    <property type="match status" value="1"/>
</dbReference>
<dbReference type="Proteomes" id="UP000230340">
    <property type="component" value="Unassembled WGS sequence"/>
</dbReference>
<proteinExistence type="predicted"/>